<name>A0ABQ6NCJ3_9STRA</name>
<reference evidence="1 2" key="1">
    <citation type="journal article" date="2023" name="Commun. Biol.">
        <title>Genome analysis of Parmales, the sister group of diatoms, reveals the evolutionary specialization of diatoms from phago-mixotrophs to photoautotrophs.</title>
        <authorList>
            <person name="Ban H."/>
            <person name="Sato S."/>
            <person name="Yoshikawa S."/>
            <person name="Yamada K."/>
            <person name="Nakamura Y."/>
            <person name="Ichinomiya M."/>
            <person name="Sato N."/>
            <person name="Blanc-Mathieu R."/>
            <person name="Endo H."/>
            <person name="Kuwata A."/>
            <person name="Ogata H."/>
        </authorList>
    </citation>
    <scope>NUCLEOTIDE SEQUENCE [LARGE SCALE GENOMIC DNA]</scope>
</reference>
<dbReference type="EMBL" id="BRYB01006823">
    <property type="protein sequence ID" value="GMI57581.1"/>
    <property type="molecule type" value="Genomic_DNA"/>
</dbReference>
<sequence length="139" mass="14729">MPNAVAVPFPSYDALVAVLAALPLVNAQIGVLSFLSLGPTPMPHLPSSPLYLAPFCVLKPQGSDPVLLLTSGGGHENQAKALSKYLPAYQMVPDVANYIKSMVAKRKVSNRVTYMRATPYAGGHDISLELWVLALIAGS</sequence>
<evidence type="ECO:0000313" key="2">
    <source>
        <dbReference type="Proteomes" id="UP001165060"/>
    </source>
</evidence>
<comment type="caution">
    <text evidence="1">The sequence shown here is derived from an EMBL/GenBank/DDBJ whole genome shotgun (WGS) entry which is preliminary data.</text>
</comment>
<proteinExistence type="predicted"/>
<keyword evidence="2" id="KW-1185">Reference proteome</keyword>
<organism evidence="1 2">
    <name type="scientific">Tetraparma gracilis</name>
    <dbReference type="NCBI Taxonomy" id="2962635"/>
    <lineage>
        <taxon>Eukaryota</taxon>
        <taxon>Sar</taxon>
        <taxon>Stramenopiles</taxon>
        <taxon>Ochrophyta</taxon>
        <taxon>Bolidophyceae</taxon>
        <taxon>Parmales</taxon>
        <taxon>Triparmaceae</taxon>
        <taxon>Tetraparma</taxon>
    </lineage>
</organism>
<feature type="non-terminal residue" evidence="1">
    <location>
        <position position="139"/>
    </location>
</feature>
<protein>
    <submittedName>
        <fullName evidence="1">Uncharacterized protein</fullName>
    </submittedName>
</protein>
<dbReference type="Proteomes" id="UP001165060">
    <property type="component" value="Unassembled WGS sequence"/>
</dbReference>
<accession>A0ABQ6NCJ3</accession>
<gene>
    <name evidence="1" type="ORF">TeGR_g8780</name>
</gene>
<evidence type="ECO:0000313" key="1">
    <source>
        <dbReference type="EMBL" id="GMI57581.1"/>
    </source>
</evidence>